<dbReference type="Gramene" id="C.cajan_34586.t">
    <property type="protein sequence ID" value="C.cajan_34586.t"/>
    <property type="gene ID" value="C.cajan_34586"/>
</dbReference>
<dbReference type="CDD" id="cd09272">
    <property type="entry name" value="RNase_HI_RT_Ty1"/>
    <property type="match status" value="1"/>
</dbReference>
<reference evidence="2" key="1">
    <citation type="journal article" date="2012" name="Nat. Biotechnol.">
        <title>Draft genome sequence of pigeonpea (Cajanus cajan), an orphan legume crop of resource-poor farmers.</title>
        <authorList>
            <person name="Varshney R.K."/>
            <person name="Chen W."/>
            <person name="Li Y."/>
            <person name="Bharti A.K."/>
            <person name="Saxena R.K."/>
            <person name="Schlueter J.A."/>
            <person name="Donoghue M.T."/>
            <person name="Azam S."/>
            <person name="Fan G."/>
            <person name="Whaley A.M."/>
            <person name="Farmer A.D."/>
            <person name="Sheridan J."/>
            <person name="Iwata A."/>
            <person name="Tuteja R."/>
            <person name="Penmetsa R.V."/>
            <person name="Wu W."/>
            <person name="Upadhyaya H.D."/>
            <person name="Yang S.P."/>
            <person name="Shah T."/>
            <person name="Saxena K.B."/>
            <person name="Michael T."/>
            <person name="McCombie W.R."/>
            <person name="Yang B."/>
            <person name="Zhang G."/>
            <person name="Yang H."/>
            <person name="Wang J."/>
            <person name="Spillane C."/>
            <person name="Cook D.R."/>
            <person name="May G.D."/>
            <person name="Xu X."/>
            <person name="Jackson S.A."/>
        </authorList>
    </citation>
    <scope>NUCLEOTIDE SEQUENCE [LARGE SCALE GENOMIC DNA]</scope>
</reference>
<dbReference type="Pfam" id="PF22936">
    <property type="entry name" value="Pol_BBD"/>
    <property type="match status" value="1"/>
</dbReference>
<feature type="non-terminal residue" evidence="2">
    <location>
        <position position="1"/>
    </location>
</feature>
<dbReference type="EMBL" id="KQ483631">
    <property type="protein sequence ID" value="KYP44328.1"/>
    <property type="molecule type" value="Genomic_DNA"/>
</dbReference>
<protein>
    <recommendedName>
        <fullName evidence="1">Retrovirus-related Pol polyprotein from transposon TNT 1-94-like beta-barrel domain-containing protein</fullName>
    </recommendedName>
</protein>
<gene>
    <name evidence="2" type="ORF">KK1_034189</name>
</gene>
<name>A0A151RP45_CAJCA</name>
<evidence type="ECO:0000313" key="2">
    <source>
        <dbReference type="EMBL" id="KYP44328.1"/>
    </source>
</evidence>
<organism evidence="2 3">
    <name type="scientific">Cajanus cajan</name>
    <name type="common">Pigeon pea</name>
    <name type="synonym">Cajanus indicus</name>
    <dbReference type="NCBI Taxonomy" id="3821"/>
    <lineage>
        <taxon>Eukaryota</taxon>
        <taxon>Viridiplantae</taxon>
        <taxon>Streptophyta</taxon>
        <taxon>Embryophyta</taxon>
        <taxon>Tracheophyta</taxon>
        <taxon>Spermatophyta</taxon>
        <taxon>Magnoliopsida</taxon>
        <taxon>eudicotyledons</taxon>
        <taxon>Gunneridae</taxon>
        <taxon>Pentapetalae</taxon>
        <taxon>rosids</taxon>
        <taxon>fabids</taxon>
        <taxon>Fabales</taxon>
        <taxon>Fabaceae</taxon>
        <taxon>Papilionoideae</taxon>
        <taxon>50 kb inversion clade</taxon>
        <taxon>NPAAA clade</taxon>
        <taxon>indigoferoid/millettioid clade</taxon>
        <taxon>Phaseoleae</taxon>
        <taxon>Cajanus</taxon>
    </lineage>
</organism>
<dbReference type="InterPro" id="IPR054722">
    <property type="entry name" value="PolX-like_BBD"/>
</dbReference>
<keyword evidence="3" id="KW-1185">Reference proteome</keyword>
<proteinExistence type="predicted"/>
<dbReference type="Proteomes" id="UP000075243">
    <property type="component" value="Unassembled WGS sequence"/>
</dbReference>
<evidence type="ECO:0000313" key="3">
    <source>
        <dbReference type="Proteomes" id="UP000075243"/>
    </source>
</evidence>
<feature type="domain" description="Retrovirus-related Pol polyprotein from transposon TNT 1-94-like beta-barrel" evidence="1">
    <location>
        <begin position="32"/>
        <end position="94"/>
    </location>
</feature>
<sequence length="146" mass="16784">ELFRMNQNESIQDIQKRFTHIINLKDSKNQTWYIDSGCSKHITRDASKFIDLNPKRSGHVTYGDNNRGKILGIGKISTNFSTSIENVLLVLSLDHIPIKCDNTSAINLSKNPVVHSRTKHIEIRHHFLKDHVQEGDCVLEFFESKN</sequence>
<evidence type="ECO:0000259" key="1">
    <source>
        <dbReference type="Pfam" id="PF22936"/>
    </source>
</evidence>
<dbReference type="STRING" id="3821.A0A151RP45"/>
<accession>A0A151RP45</accession>
<dbReference type="AlphaFoldDB" id="A0A151RP45"/>